<name>A0ACC2SYA3_9FUNG</name>
<evidence type="ECO:0000313" key="2">
    <source>
        <dbReference type="Proteomes" id="UP001165960"/>
    </source>
</evidence>
<proteinExistence type="predicted"/>
<dbReference type="Proteomes" id="UP001165960">
    <property type="component" value="Unassembled WGS sequence"/>
</dbReference>
<accession>A0ACC2SYA3</accession>
<dbReference type="EMBL" id="QTSX02004261">
    <property type="protein sequence ID" value="KAJ9067336.1"/>
    <property type="molecule type" value="Genomic_DNA"/>
</dbReference>
<keyword evidence="2" id="KW-1185">Reference proteome</keyword>
<protein>
    <submittedName>
        <fullName evidence="1">Uncharacterized protein</fullName>
    </submittedName>
</protein>
<gene>
    <name evidence="1" type="ORF">DSO57_1000249</name>
</gene>
<sequence length="125" mass="14253">MSLQLPPLKSNPPTKPTKLPPLRELISLIANPTRRTVPYTKPPIKRNIFVGHSFLKRPRRSYNQVKRIYSCTFPSCNKAYGALNHLNAHILTLGHGSRRCAKDFPKPRAELPAQVPFQTLPSIWF</sequence>
<organism evidence="1 2">
    <name type="scientific">Entomophthora muscae</name>
    <dbReference type="NCBI Taxonomy" id="34485"/>
    <lineage>
        <taxon>Eukaryota</taxon>
        <taxon>Fungi</taxon>
        <taxon>Fungi incertae sedis</taxon>
        <taxon>Zoopagomycota</taxon>
        <taxon>Entomophthoromycotina</taxon>
        <taxon>Entomophthoromycetes</taxon>
        <taxon>Entomophthorales</taxon>
        <taxon>Entomophthoraceae</taxon>
        <taxon>Entomophthora</taxon>
    </lineage>
</organism>
<reference evidence="1" key="1">
    <citation type="submission" date="2022-04" db="EMBL/GenBank/DDBJ databases">
        <title>Genome of the entomopathogenic fungus Entomophthora muscae.</title>
        <authorList>
            <person name="Elya C."/>
            <person name="Lovett B.R."/>
            <person name="Lee E."/>
            <person name="Macias A.M."/>
            <person name="Hajek A.E."/>
            <person name="De Bivort B.L."/>
            <person name="Kasson M.T."/>
            <person name="De Fine Licht H.H."/>
            <person name="Stajich J.E."/>
        </authorList>
    </citation>
    <scope>NUCLEOTIDE SEQUENCE</scope>
    <source>
        <strain evidence="1">Berkeley</strain>
    </source>
</reference>
<evidence type="ECO:0000313" key="1">
    <source>
        <dbReference type="EMBL" id="KAJ9067336.1"/>
    </source>
</evidence>
<comment type="caution">
    <text evidence="1">The sequence shown here is derived from an EMBL/GenBank/DDBJ whole genome shotgun (WGS) entry which is preliminary data.</text>
</comment>